<organism evidence="5 6">
    <name type="scientific">Paroceanicella profunda</name>
    <dbReference type="NCBI Taxonomy" id="2579971"/>
    <lineage>
        <taxon>Bacteria</taxon>
        <taxon>Pseudomonadati</taxon>
        <taxon>Pseudomonadota</taxon>
        <taxon>Alphaproteobacteria</taxon>
        <taxon>Rhodobacterales</taxon>
        <taxon>Paracoccaceae</taxon>
        <taxon>Paroceanicella</taxon>
    </lineage>
</organism>
<dbReference type="InterPro" id="IPR035919">
    <property type="entry name" value="EAL_sf"/>
</dbReference>
<dbReference type="PANTHER" id="PTHR44757:SF2">
    <property type="entry name" value="BIOFILM ARCHITECTURE MAINTENANCE PROTEIN MBAA"/>
    <property type="match status" value="1"/>
</dbReference>
<dbReference type="EMBL" id="CP040820">
    <property type="protein sequence ID" value="QDL94436.1"/>
    <property type="molecule type" value="Genomic_DNA"/>
</dbReference>
<proteinExistence type="predicted"/>
<dbReference type="Gene3D" id="3.30.70.270">
    <property type="match status" value="1"/>
</dbReference>
<sequence length="875" mass="95576">MVVRPYLPVAILSIGVALGVILLDRQQAGILMERQRLATMEDLSRLRLRLQGEVDSDIQLVRGLVSALEEDPEMTVSAFTTRARRLLAHSGSVRTVVVAPGLKVSMVYPQAAADSLMGRDLRSLLGQGESAVAALTARDVVIAGPVVLGQGGRGLLLRYPVSVQGANGRPHRWGIVSASIDLDALIARGGLTLSQHDFDFALSADAPSDGMPEVFFGSPGVLDEQPVQQRLERMGWTLSAAPRGGWAAPDGALRDFRALLSIVALLIIAPMAWAGWLLGQRKRSIAELLRREADLVAASRRLQLAIESSGMQIWQRDAVTGESISDPAFGPPGGPAGAEGGGTWGPEILPEDRAVLRARFHEAVRTGQPFSAEYRMRGPDGALRHLRSYGRTYADPGARPVMIGADWEVTSFVRLNESLREASRQAQTRAQLLEVARDRLEYNANHDATTGLPNRNHLETLFETLDADAADAGPLSVIIIDLHRFKDINDTLGYHGGNEILRRTGTVLSEAARPQDVVARVGGDEFVVVTRQHTFPEDPDNPARRMLDALTRPFLHGAHEYRVGATVGAAARSHRREKSTSVFLNADIALHAARQRGRNHIEYFTDTLRAEAVDTKRMADDVLRGLERREFIPVYQLQFDARTLEVTGAEALVRWQHPRQGLLTPFRFLEVAEMLNVMGDLDAMVLEQALADFRGWAAQGLRVPRISVNVSAQRLGDDMLAERISRLDFEPGTLAFELVETISFDDASQQIADNIQRIRALGIDIEIDDFGTGYASILSLLNLSPRFLKIDKDLVLPVVGSARSRKLVSSVVEIGRALGIGVIAEGVESARHAEILRDLGCQILQGYALARPMPAEDLPAFIRARAWQPGATGEA</sequence>
<name>A0A5B8FZU0_9RHOB</name>
<evidence type="ECO:0000259" key="4">
    <source>
        <dbReference type="PROSITE" id="PS50887"/>
    </source>
</evidence>
<dbReference type="InterPro" id="IPR043128">
    <property type="entry name" value="Rev_trsase/Diguanyl_cyclase"/>
</dbReference>
<reference evidence="5 6" key="1">
    <citation type="submission" date="2019-06" db="EMBL/GenBank/DDBJ databases">
        <title>Genome sequence of Rhodobacteraceae bacterium D4M1.</title>
        <authorList>
            <person name="Cao J."/>
        </authorList>
    </citation>
    <scope>NUCLEOTIDE SEQUENCE [LARGE SCALE GENOMIC DNA]</scope>
    <source>
        <strain evidence="5 6">D4M1</strain>
        <plasmid evidence="6">pd4m1b</plasmid>
    </source>
</reference>
<dbReference type="AlphaFoldDB" id="A0A5B8FZU0"/>
<dbReference type="KEGG" id="ppru:FDP22_21435"/>
<dbReference type="SUPFAM" id="SSF141868">
    <property type="entry name" value="EAL domain-like"/>
    <property type="match status" value="1"/>
</dbReference>
<dbReference type="Pfam" id="PF00990">
    <property type="entry name" value="GGDEF"/>
    <property type="match status" value="1"/>
</dbReference>
<dbReference type="Pfam" id="PF00563">
    <property type="entry name" value="EAL"/>
    <property type="match status" value="1"/>
</dbReference>
<dbReference type="NCBIfam" id="TIGR00254">
    <property type="entry name" value="GGDEF"/>
    <property type="match status" value="1"/>
</dbReference>
<evidence type="ECO:0000256" key="1">
    <source>
        <dbReference type="SAM" id="Phobius"/>
    </source>
</evidence>
<dbReference type="OrthoDB" id="9814202at2"/>
<dbReference type="InterPro" id="IPR000160">
    <property type="entry name" value="GGDEF_dom"/>
</dbReference>
<dbReference type="RefSeq" id="WP_138576217.1">
    <property type="nucleotide sequence ID" value="NZ_CP040820.1"/>
</dbReference>
<evidence type="ECO:0000313" key="6">
    <source>
        <dbReference type="Proteomes" id="UP000305888"/>
    </source>
</evidence>
<dbReference type="Gene3D" id="3.30.450.20">
    <property type="entry name" value="PAS domain"/>
    <property type="match status" value="1"/>
</dbReference>
<evidence type="ECO:0000259" key="3">
    <source>
        <dbReference type="PROSITE" id="PS50883"/>
    </source>
</evidence>
<geneLocation type="plasmid" evidence="6">
    <name>pd4m1b</name>
</geneLocation>
<evidence type="ECO:0000259" key="2">
    <source>
        <dbReference type="PROSITE" id="PS50839"/>
    </source>
</evidence>
<evidence type="ECO:0000313" key="5">
    <source>
        <dbReference type="EMBL" id="QDL94436.1"/>
    </source>
</evidence>
<dbReference type="InterPro" id="IPR000014">
    <property type="entry name" value="PAS"/>
</dbReference>
<dbReference type="GO" id="GO:0003824">
    <property type="term" value="F:catalytic activity"/>
    <property type="evidence" value="ECO:0007669"/>
    <property type="project" value="UniProtKB-ARBA"/>
</dbReference>
<dbReference type="InterPro" id="IPR001633">
    <property type="entry name" value="EAL_dom"/>
</dbReference>
<keyword evidence="1" id="KW-0812">Transmembrane</keyword>
<protein>
    <submittedName>
        <fullName evidence="5">EAL domain-containing protein</fullName>
    </submittedName>
</protein>
<dbReference type="InterPro" id="IPR052155">
    <property type="entry name" value="Biofilm_reg_signaling"/>
</dbReference>
<dbReference type="Pfam" id="PF03924">
    <property type="entry name" value="CHASE"/>
    <property type="match status" value="1"/>
</dbReference>
<dbReference type="SMART" id="SM00267">
    <property type="entry name" value="GGDEF"/>
    <property type="match status" value="1"/>
</dbReference>
<dbReference type="PANTHER" id="PTHR44757">
    <property type="entry name" value="DIGUANYLATE CYCLASE DGCP"/>
    <property type="match status" value="1"/>
</dbReference>
<feature type="domain" description="GGDEF" evidence="4">
    <location>
        <begin position="473"/>
        <end position="606"/>
    </location>
</feature>
<feature type="transmembrane region" description="Helical" evidence="1">
    <location>
        <begin position="6"/>
        <end position="24"/>
    </location>
</feature>
<dbReference type="SMART" id="SM01079">
    <property type="entry name" value="CHASE"/>
    <property type="match status" value="1"/>
</dbReference>
<dbReference type="Gene3D" id="3.20.20.450">
    <property type="entry name" value="EAL domain"/>
    <property type="match status" value="1"/>
</dbReference>
<dbReference type="CDD" id="cd01949">
    <property type="entry name" value="GGDEF"/>
    <property type="match status" value="1"/>
</dbReference>
<dbReference type="InterPro" id="IPR006189">
    <property type="entry name" value="CHASE_dom"/>
</dbReference>
<dbReference type="SUPFAM" id="SSF55785">
    <property type="entry name" value="PYP-like sensor domain (PAS domain)"/>
    <property type="match status" value="1"/>
</dbReference>
<keyword evidence="1" id="KW-0472">Membrane</keyword>
<dbReference type="SMART" id="SM00052">
    <property type="entry name" value="EAL"/>
    <property type="match status" value="1"/>
</dbReference>
<dbReference type="Pfam" id="PF08447">
    <property type="entry name" value="PAS_3"/>
    <property type="match status" value="1"/>
</dbReference>
<accession>A0A5B8FZU0</accession>
<dbReference type="CDD" id="cd01948">
    <property type="entry name" value="EAL"/>
    <property type="match status" value="1"/>
</dbReference>
<keyword evidence="1" id="KW-1133">Transmembrane helix</keyword>
<dbReference type="PROSITE" id="PS50887">
    <property type="entry name" value="GGDEF"/>
    <property type="match status" value="1"/>
</dbReference>
<dbReference type="InterPro" id="IPR013655">
    <property type="entry name" value="PAS_fold_3"/>
</dbReference>
<keyword evidence="6" id="KW-1185">Reference proteome</keyword>
<feature type="domain" description="EAL" evidence="3">
    <location>
        <begin position="615"/>
        <end position="866"/>
    </location>
</feature>
<keyword evidence="5" id="KW-0614">Plasmid</keyword>
<dbReference type="SUPFAM" id="SSF55073">
    <property type="entry name" value="Nucleotide cyclase"/>
    <property type="match status" value="1"/>
</dbReference>
<dbReference type="CDD" id="cd00130">
    <property type="entry name" value="PAS"/>
    <property type="match status" value="1"/>
</dbReference>
<dbReference type="PROSITE" id="PS50839">
    <property type="entry name" value="CHASE"/>
    <property type="match status" value="1"/>
</dbReference>
<feature type="domain" description="CHASE" evidence="2">
    <location>
        <begin position="104"/>
        <end position="195"/>
    </location>
</feature>
<feature type="transmembrane region" description="Helical" evidence="1">
    <location>
        <begin position="258"/>
        <end position="278"/>
    </location>
</feature>
<gene>
    <name evidence="5" type="ORF">FDP22_21435</name>
</gene>
<dbReference type="PROSITE" id="PS50883">
    <property type="entry name" value="EAL"/>
    <property type="match status" value="1"/>
</dbReference>
<dbReference type="InterPro" id="IPR035965">
    <property type="entry name" value="PAS-like_dom_sf"/>
</dbReference>
<dbReference type="InterPro" id="IPR029787">
    <property type="entry name" value="Nucleotide_cyclase"/>
</dbReference>
<dbReference type="Proteomes" id="UP000305888">
    <property type="component" value="Plasmid pD4M1B"/>
</dbReference>